<evidence type="ECO:0000313" key="1">
    <source>
        <dbReference type="EMBL" id="JAD39992.1"/>
    </source>
</evidence>
<protein>
    <submittedName>
        <fullName evidence="1">Uncharacterized protein</fullName>
    </submittedName>
</protein>
<reference evidence="1" key="2">
    <citation type="journal article" date="2015" name="Data Brief">
        <title>Shoot transcriptome of the giant reed, Arundo donax.</title>
        <authorList>
            <person name="Barrero R.A."/>
            <person name="Guerrero F.D."/>
            <person name="Moolhuijzen P."/>
            <person name="Goolsby J.A."/>
            <person name="Tidwell J."/>
            <person name="Bellgard S.E."/>
            <person name="Bellgard M.I."/>
        </authorList>
    </citation>
    <scope>NUCLEOTIDE SEQUENCE</scope>
    <source>
        <tissue evidence="1">Shoot tissue taken approximately 20 cm above the soil surface</tissue>
    </source>
</reference>
<name>A0A0A9QEQ7_ARUDO</name>
<dbReference type="EMBL" id="GBRH01257903">
    <property type="protein sequence ID" value="JAD39992.1"/>
    <property type="molecule type" value="Transcribed_RNA"/>
</dbReference>
<organism evidence="1">
    <name type="scientific">Arundo donax</name>
    <name type="common">Giant reed</name>
    <name type="synonym">Donax arundinaceus</name>
    <dbReference type="NCBI Taxonomy" id="35708"/>
    <lineage>
        <taxon>Eukaryota</taxon>
        <taxon>Viridiplantae</taxon>
        <taxon>Streptophyta</taxon>
        <taxon>Embryophyta</taxon>
        <taxon>Tracheophyta</taxon>
        <taxon>Spermatophyta</taxon>
        <taxon>Magnoliopsida</taxon>
        <taxon>Liliopsida</taxon>
        <taxon>Poales</taxon>
        <taxon>Poaceae</taxon>
        <taxon>PACMAD clade</taxon>
        <taxon>Arundinoideae</taxon>
        <taxon>Arundineae</taxon>
        <taxon>Arundo</taxon>
    </lineage>
</organism>
<accession>A0A0A9QEQ7</accession>
<sequence length="24" mass="2802">MNLCLYFVGLQLTQMLRITALGFR</sequence>
<dbReference type="AlphaFoldDB" id="A0A0A9QEQ7"/>
<reference evidence="1" key="1">
    <citation type="submission" date="2014-09" db="EMBL/GenBank/DDBJ databases">
        <authorList>
            <person name="Magalhaes I.L.F."/>
            <person name="Oliveira U."/>
            <person name="Santos F.R."/>
            <person name="Vidigal T.H.D.A."/>
            <person name="Brescovit A.D."/>
            <person name="Santos A.J."/>
        </authorList>
    </citation>
    <scope>NUCLEOTIDE SEQUENCE</scope>
    <source>
        <tissue evidence="1">Shoot tissue taken approximately 20 cm above the soil surface</tissue>
    </source>
</reference>
<proteinExistence type="predicted"/>